<dbReference type="Pfam" id="PF07715">
    <property type="entry name" value="Plug"/>
    <property type="match status" value="1"/>
</dbReference>
<organism evidence="13 14">
    <name type="scientific">Lysobacter firmicutimachus</name>
    <dbReference type="NCBI Taxonomy" id="1792846"/>
    <lineage>
        <taxon>Bacteria</taxon>
        <taxon>Pseudomonadati</taxon>
        <taxon>Pseudomonadota</taxon>
        <taxon>Gammaproteobacteria</taxon>
        <taxon>Lysobacterales</taxon>
        <taxon>Lysobacteraceae</taxon>
        <taxon>Lysobacter</taxon>
    </lineage>
</organism>
<proteinExistence type="inferred from homology"/>
<dbReference type="PANTHER" id="PTHR47234:SF2">
    <property type="entry name" value="TONB-DEPENDENT RECEPTOR"/>
    <property type="match status" value="1"/>
</dbReference>
<dbReference type="PROSITE" id="PS52016">
    <property type="entry name" value="TONB_DEPENDENT_REC_3"/>
    <property type="match status" value="1"/>
</dbReference>
<sequence>MTFKTTQLRDAIAFALAVGSTALVGTGVAFAQETESKEATTLDRVEVTGSRIRQVDIETAAPVLQISRAEIEKQGFKSVADILQNITAAGSPAISRTAPLSSGEAVGGYYIDLRNLGANRTLVLVNGKRLGATNDGLQDVASIPSALVERIEILKDGASTIYGSDAIAGVINIITRKNFEGAEANAYMGQYGEGDGTRQNYDFLIGFTGDRGSITVGAEYSKEDPVWARDRWFSQAGAPTGPKSEPRDFFFSSTTQWGALLIPTGALNPNGTPVLGAPRFLRREIPGLDPRNAANFRARNSSDVSLPSSQSTVYSGIERKSLFVNASYDITDWLRFETDMLYTDRESFAQNAGYPYQSAVLPPGFNTPMSVDSYFNPVGNQAVAAGTMPAGQTPTFVHFVRRGWEVPREVRNSLTTYRFTGTFSGSFEVGERIWDWDAGYLYNQNKGVQISTGNLNVANVRAAVGPSFLNAQGQVQCGTPGAPIPLGNKAGQCTPWNPLLPFGYAGQNGLNDPNVQAYLYQPGQAVSETETKNYFVNLSGAIATLPAGDLSLAVGYEHRKESGFFSPDGLSQSGGSTDLASGPTGGGYSLDEFYAELQIPVLADVTGAKELTFNVATRYSDYDTFGNTTNSKFGFKWKPIDSLLVRGTWSEGFRAPTIADLYGGQSQSFSFYTDACDSLFGDARGTAVCVANPDPRLRVPAGFRQSAAQPSGFAPRPNFQTDTPFLSGSNDRLVPETSTSKTLGVVWSPDFVENLNLSLDWWNIKIENAITADSPTQVLDDCYTRGITFRCNAEQDPSRSRFTRDPITGRITNFVFAPINVGYNEVEGFDFDVNYRLDTQWGRFGVAWLNSYTVKNELQTDVLGQAEPSQQNGFGGFFRLRSNLNLSWDKGPWGFTWGMRYYSGVKEDCSFDDRCSLPDYTAPEFNGNISPKNELGSNTFHDMQVRFNAPWNATIAVGANNVFEHYAAPNYDNPNSGYAYYGGFDIGRFVYFKYQQRF</sequence>
<keyword evidence="2 8" id="KW-0813">Transport</keyword>
<protein>
    <submittedName>
        <fullName evidence="13">TonB-dependent receptor</fullName>
    </submittedName>
</protein>
<keyword evidence="6 8" id="KW-0472">Membrane</keyword>
<keyword evidence="10" id="KW-0732">Signal</keyword>
<dbReference type="InterPro" id="IPR000531">
    <property type="entry name" value="Beta-barrel_TonB"/>
</dbReference>
<keyword evidence="14" id="KW-1185">Reference proteome</keyword>
<evidence type="ECO:0000259" key="11">
    <source>
        <dbReference type="Pfam" id="PF00593"/>
    </source>
</evidence>
<keyword evidence="5 9" id="KW-0798">TonB box</keyword>
<dbReference type="EMBL" id="JBANDL010000002">
    <property type="protein sequence ID" value="MEI2456327.1"/>
    <property type="molecule type" value="Genomic_DNA"/>
</dbReference>
<evidence type="ECO:0000259" key="12">
    <source>
        <dbReference type="Pfam" id="PF07715"/>
    </source>
</evidence>
<evidence type="ECO:0000256" key="9">
    <source>
        <dbReference type="RuleBase" id="RU003357"/>
    </source>
</evidence>
<dbReference type="InterPro" id="IPR012910">
    <property type="entry name" value="Plug_dom"/>
</dbReference>
<gene>
    <name evidence="13" type="ORF">V2J18_16815</name>
</gene>
<dbReference type="RefSeq" id="WP_064749805.1">
    <property type="nucleotide sequence ID" value="NZ_JBANDL010000002.1"/>
</dbReference>
<comment type="similarity">
    <text evidence="8 9">Belongs to the TonB-dependent receptor family.</text>
</comment>
<dbReference type="PANTHER" id="PTHR47234">
    <property type="match status" value="1"/>
</dbReference>
<evidence type="ECO:0000313" key="13">
    <source>
        <dbReference type="EMBL" id="MEI2456327.1"/>
    </source>
</evidence>
<evidence type="ECO:0000256" key="2">
    <source>
        <dbReference type="ARBA" id="ARBA00022448"/>
    </source>
</evidence>
<dbReference type="InterPro" id="IPR036942">
    <property type="entry name" value="Beta-barrel_TonB_sf"/>
</dbReference>
<feature type="domain" description="TonB-dependent receptor plug" evidence="12">
    <location>
        <begin position="58"/>
        <end position="170"/>
    </location>
</feature>
<dbReference type="Proteomes" id="UP001387215">
    <property type="component" value="Unassembled WGS sequence"/>
</dbReference>
<feature type="domain" description="TonB-dependent receptor-like beta-barrel" evidence="11">
    <location>
        <begin position="484"/>
        <end position="962"/>
    </location>
</feature>
<feature type="signal peptide" evidence="10">
    <location>
        <begin position="1"/>
        <end position="31"/>
    </location>
</feature>
<evidence type="ECO:0000256" key="10">
    <source>
        <dbReference type="SAM" id="SignalP"/>
    </source>
</evidence>
<evidence type="ECO:0000256" key="7">
    <source>
        <dbReference type="ARBA" id="ARBA00023237"/>
    </source>
</evidence>
<evidence type="ECO:0000313" key="14">
    <source>
        <dbReference type="Proteomes" id="UP001387215"/>
    </source>
</evidence>
<evidence type="ECO:0000256" key="8">
    <source>
        <dbReference type="PROSITE-ProRule" id="PRU01360"/>
    </source>
</evidence>
<dbReference type="Gene3D" id="2.40.170.20">
    <property type="entry name" value="TonB-dependent receptor, beta-barrel domain"/>
    <property type="match status" value="1"/>
</dbReference>
<feature type="chain" id="PRO_5047063864" evidence="10">
    <location>
        <begin position="32"/>
        <end position="998"/>
    </location>
</feature>
<accession>A0ABU8D5N8</accession>
<dbReference type="SUPFAM" id="SSF56935">
    <property type="entry name" value="Porins"/>
    <property type="match status" value="1"/>
</dbReference>
<evidence type="ECO:0000256" key="3">
    <source>
        <dbReference type="ARBA" id="ARBA00022452"/>
    </source>
</evidence>
<dbReference type="InterPro" id="IPR037066">
    <property type="entry name" value="Plug_dom_sf"/>
</dbReference>
<reference evidence="13 14" key="1">
    <citation type="submission" date="2024-02" db="EMBL/GenBank/DDBJ databases">
        <title>Lysobacter Genome Sequencing and Mining.</title>
        <authorList>
            <person name="Bierman J."/>
            <person name="Walker M.C."/>
        </authorList>
    </citation>
    <scope>NUCLEOTIDE SEQUENCE [LARGE SCALE GENOMIC DNA]</scope>
    <source>
        <strain evidence="13 14">PB6250</strain>
    </source>
</reference>
<comment type="subcellular location">
    <subcellularLocation>
        <location evidence="1 8">Cell outer membrane</location>
        <topology evidence="1 8">Multi-pass membrane protein</topology>
    </subcellularLocation>
</comment>
<evidence type="ECO:0000256" key="5">
    <source>
        <dbReference type="ARBA" id="ARBA00023077"/>
    </source>
</evidence>
<keyword evidence="3 8" id="KW-1134">Transmembrane beta strand</keyword>
<evidence type="ECO:0000256" key="4">
    <source>
        <dbReference type="ARBA" id="ARBA00022692"/>
    </source>
</evidence>
<name>A0ABU8D5N8_9GAMM</name>
<comment type="caution">
    <text evidence="13">The sequence shown here is derived from an EMBL/GenBank/DDBJ whole genome shotgun (WGS) entry which is preliminary data.</text>
</comment>
<dbReference type="Pfam" id="PF00593">
    <property type="entry name" value="TonB_dep_Rec_b-barrel"/>
    <property type="match status" value="1"/>
</dbReference>
<keyword evidence="13" id="KW-0675">Receptor</keyword>
<dbReference type="InterPro" id="IPR039426">
    <property type="entry name" value="TonB-dep_rcpt-like"/>
</dbReference>
<dbReference type="Gene3D" id="2.170.130.10">
    <property type="entry name" value="TonB-dependent receptor, plug domain"/>
    <property type="match status" value="1"/>
</dbReference>
<keyword evidence="4 8" id="KW-0812">Transmembrane</keyword>
<keyword evidence="7 8" id="KW-0998">Cell outer membrane</keyword>
<evidence type="ECO:0000256" key="1">
    <source>
        <dbReference type="ARBA" id="ARBA00004571"/>
    </source>
</evidence>
<evidence type="ECO:0000256" key="6">
    <source>
        <dbReference type="ARBA" id="ARBA00023136"/>
    </source>
</evidence>